<reference evidence="15 16" key="1">
    <citation type="submission" date="2013-02" db="EMBL/GenBank/DDBJ databases">
        <title>A novel strain isolated from Lonar lake, Maharashtra, India.</title>
        <authorList>
            <person name="Singh A."/>
        </authorList>
    </citation>
    <scope>NUCLEOTIDE SEQUENCE [LARGE SCALE GENOMIC DNA]</scope>
    <source>
        <strain evidence="15 16">AK24</strain>
    </source>
</reference>
<accession>R7ZMR2</accession>
<evidence type="ECO:0000256" key="13">
    <source>
        <dbReference type="RuleBase" id="RU362091"/>
    </source>
</evidence>
<evidence type="ECO:0000256" key="14">
    <source>
        <dbReference type="SAM" id="Phobius"/>
    </source>
</evidence>
<feature type="transmembrane region" description="Helical" evidence="14">
    <location>
        <begin position="76"/>
        <end position="98"/>
    </location>
</feature>
<feature type="transmembrane region" description="Helical" evidence="14">
    <location>
        <begin position="6"/>
        <end position="26"/>
    </location>
</feature>
<evidence type="ECO:0000256" key="3">
    <source>
        <dbReference type="ARBA" id="ARBA00022448"/>
    </source>
</evidence>
<feature type="transmembrane region" description="Helical" evidence="14">
    <location>
        <begin position="119"/>
        <end position="141"/>
    </location>
</feature>
<dbReference type="InterPro" id="IPR018212">
    <property type="entry name" value="Na/solute_symporter_CS"/>
</dbReference>
<dbReference type="PANTHER" id="PTHR42985:SF32">
    <property type="entry name" value="SODIUM IODIDE SYMPORTER"/>
    <property type="match status" value="1"/>
</dbReference>
<evidence type="ECO:0000313" key="15">
    <source>
        <dbReference type="EMBL" id="EON75390.1"/>
    </source>
</evidence>
<dbReference type="PATRIC" id="fig|1288963.3.peg.4090"/>
<dbReference type="GO" id="GO:0015075">
    <property type="term" value="F:monoatomic ion transmembrane transporter activity"/>
    <property type="evidence" value="ECO:0007669"/>
    <property type="project" value="UniProtKB-ARBA"/>
</dbReference>
<comment type="caution">
    <text evidence="15">The sequence shown here is derived from an EMBL/GenBank/DDBJ whole genome shotgun (WGS) entry which is preliminary data.</text>
</comment>
<dbReference type="GO" id="GO:0015293">
    <property type="term" value="F:symporter activity"/>
    <property type="evidence" value="ECO:0007669"/>
    <property type="project" value="TreeGrafter"/>
</dbReference>
<dbReference type="Pfam" id="PF00474">
    <property type="entry name" value="SSF"/>
    <property type="match status" value="1"/>
</dbReference>
<keyword evidence="10" id="KW-0325">Glycoprotein</keyword>
<evidence type="ECO:0000256" key="12">
    <source>
        <dbReference type="ARBA" id="ARBA00036099"/>
    </source>
</evidence>
<organism evidence="15 16">
    <name type="scientific">Lunatimonas lonarensis</name>
    <dbReference type="NCBI Taxonomy" id="1232681"/>
    <lineage>
        <taxon>Bacteria</taxon>
        <taxon>Pseudomonadati</taxon>
        <taxon>Bacteroidota</taxon>
        <taxon>Cytophagia</taxon>
        <taxon>Cytophagales</taxon>
        <taxon>Cyclobacteriaceae</taxon>
    </lineage>
</organism>
<dbReference type="CDD" id="cd11495">
    <property type="entry name" value="SLC5sbd_NIS-like_u3"/>
    <property type="match status" value="1"/>
</dbReference>
<evidence type="ECO:0000256" key="11">
    <source>
        <dbReference type="ARBA" id="ARBA00023201"/>
    </source>
</evidence>
<keyword evidence="3" id="KW-0813">Transport</keyword>
<evidence type="ECO:0000313" key="16">
    <source>
        <dbReference type="Proteomes" id="UP000013909"/>
    </source>
</evidence>
<dbReference type="PANTHER" id="PTHR42985">
    <property type="entry name" value="SODIUM-COUPLED MONOCARBOXYLATE TRANSPORTER"/>
    <property type="match status" value="1"/>
</dbReference>
<feature type="transmembrane region" description="Helical" evidence="14">
    <location>
        <begin position="180"/>
        <end position="199"/>
    </location>
</feature>
<keyword evidence="8" id="KW-0406">Ion transport</keyword>
<dbReference type="STRING" id="1232681.ADIS_4094"/>
<dbReference type="OrthoDB" id="9803597at2"/>
<dbReference type="RefSeq" id="WP_010856221.1">
    <property type="nucleotide sequence ID" value="NZ_AQHR01000107.1"/>
</dbReference>
<feature type="transmembrane region" description="Helical" evidence="14">
    <location>
        <begin position="230"/>
        <end position="249"/>
    </location>
</feature>
<evidence type="ECO:0000256" key="10">
    <source>
        <dbReference type="ARBA" id="ARBA00023180"/>
    </source>
</evidence>
<evidence type="ECO:0000256" key="5">
    <source>
        <dbReference type="ARBA" id="ARBA00022692"/>
    </source>
</evidence>
<keyword evidence="16" id="KW-1185">Reference proteome</keyword>
<feature type="transmembrane region" description="Helical" evidence="14">
    <location>
        <begin position="270"/>
        <end position="295"/>
    </location>
</feature>
<comment type="subcellular location">
    <subcellularLocation>
        <location evidence="1">Cell membrane</location>
        <topology evidence="1">Multi-pass membrane protein</topology>
    </subcellularLocation>
</comment>
<dbReference type="PROSITE" id="PS50283">
    <property type="entry name" value="NA_SOLUT_SYMP_3"/>
    <property type="match status" value="1"/>
</dbReference>
<dbReference type="Gene3D" id="1.20.1730.10">
    <property type="entry name" value="Sodium/glucose cotransporter"/>
    <property type="match status" value="1"/>
</dbReference>
<evidence type="ECO:0000256" key="1">
    <source>
        <dbReference type="ARBA" id="ARBA00004651"/>
    </source>
</evidence>
<sequence>MDLPLIDLAVFLVYMLAIVLFGASFYYKKRSANDFITGGGKLPSWAIGMSIFATFVSSISFLALPGNAYLNNWNGFVFSLSIPFAAWLAVKFFVPLYRGIKSPSAYFFLETKFGPWARIYASICYLLTQLARMGAIMYLLALPMNALFGWSIPVIIVVTGVSVLIYSIMGGFEAVIWTDAIQGIILITGALACAGILLFSMPEGPGQMFAIASEQQKFSLGSFKLSFSESTFWLILVYGLFINVQNFGVDQNYVQRYLSAKNEGEAVKSTLMGSLLYVPVSLLFFFIGTALFSYYQAMPEMLPSELSSSENADKIFPYFIVNGLPKGMTGLLIASIFAAGMSTVSTSVNSSATVILTDHVKKYLNPHITEGGEVKTLVIASLVMGLLSIVVALAFNGVTSALDAWWALSAIFSGGILGLFLLAYVGRNIRQKYAAIGVALGVLTIGWMSLSPLIPSESGWVTFRSPFHANLTIVFGTVVIFLVGFLFSALYHRKASN</sequence>
<dbReference type="Proteomes" id="UP000013909">
    <property type="component" value="Unassembled WGS sequence"/>
</dbReference>
<dbReference type="NCBIfam" id="TIGR00813">
    <property type="entry name" value="sss"/>
    <property type="match status" value="1"/>
</dbReference>
<evidence type="ECO:0000256" key="2">
    <source>
        <dbReference type="ARBA" id="ARBA00006434"/>
    </source>
</evidence>
<dbReference type="EMBL" id="AQHR01000107">
    <property type="protein sequence ID" value="EON75390.1"/>
    <property type="molecule type" value="Genomic_DNA"/>
</dbReference>
<feature type="transmembrane region" description="Helical" evidence="14">
    <location>
        <begin position="433"/>
        <end position="455"/>
    </location>
</feature>
<name>R7ZMR2_9BACT</name>
<feature type="transmembrane region" description="Helical" evidence="14">
    <location>
        <begin position="467"/>
        <end position="491"/>
    </location>
</feature>
<dbReference type="InterPro" id="IPR038377">
    <property type="entry name" value="Na/Glc_symporter_sf"/>
</dbReference>
<evidence type="ECO:0000256" key="8">
    <source>
        <dbReference type="ARBA" id="ARBA00023065"/>
    </source>
</evidence>
<keyword evidence="4" id="KW-1003">Cell membrane</keyword>
<feature type="transmembrane region" description="Helical" evidence="14">
    <location>
        <begin position="147"/>
        <end position="168"/>
    </location>
</feature>
<proteinExistence type="inferred from homology"/>
<evidence type="ECO:0000256" key="6">
    <source>
        <dbReference type="ARBA" id="ARBA00022989"/>
    </source>
</evidence>
<keyword evidence="11" id="KW-0739">Sodium transport</keyword>
<dbReference type="PROSITE" id="PS00456">
    <property type="entry name" value="NA_SOLUT_SYMP_1"/>
    <property type="match status" value="1"/>
</dbReference>
<comment type="similarity">
    <text evidence="2 13">Belongs to the sodium:solute symporter (SSF) (TC 2.A.21) family.</text>
</comment>
<keyword evidence="6 14" id="KW-1133">Transmembrane helix</keyword>
<feature type="transmembrane region" description="Helical" evidence="14">
    <location>
        <begin position="46"/>
        <end position="64"/>
    </location>
</feature>
<keyword evidence="5 14" id="KW-0812">Transmembrane</keyword>
<dbReference type="GO" id="GO:0006814">
    <property type="term" value="P:sodium ion transport"/>
    <property type="evidence" value="ECO:0007669"/>
    <property type="project" value="UniProtKB-KW"/>
</dbReference>
<evidence type="ECO:0000256" key="7">
    <source>
        <dbReference type="ARBA" id="ARBA00023053"/>
    </source>
</evidence>
<evidence type="ECO:0000256" key="4">
    <source>
        <dbReference type="ARBA" id="ARBA00022475"/>
    </source>
</evidence>
<protein>
    <submittedName>
        <fullName evidence="15">Putative sialic acid transporter</fullName>
    </submittedName>
</protein>
<keyword evidence="9 14" id="KW-0472">Membrane</keyword>
<dbReference type="GO" id="GO:0098660">
    <property type="term" value="P:inorganic ion transmembrane transport"/>
    <property type="evidence" value="ECO:0007669"/>
    <property type="project" value="UniProtKB-ARBA"/>
</dbReference>
<dbReference type="AlphaFoldDB" id="R7ZMR2"/>
<dbReference type="InterPro" id="IPR051163">
    <property type="entry name" value="Sodium:Solute_Symporter_SSF"/>
</dbReference>
<gene>
    <name evidence="15" type="ORF">ADIS_4094</name>
</gene>
<comment type="catalytic activity">
    <reaction evidence="12">
        <text>iodide(out) + 2 Na(+)(out) = iodide(in) + 2 Na(+)(in)</text>
        <dbReference type="Rhea" id="RHEA:71207"/>
        <dbReference type="ChEBI" id="CHEBI:16382"/>
        <dbReference type="ChEBI" id="CHEBI:29101"/>
    </reaction>
</comment>
<feature type="transmembrane region" description="Helical" evidence="14">
    <location>
        <begin position="331"/>
        <end position="356"/>
    </location>
</feature>
<dbReference type="GO" id="GO:0005886">
    <property type="term" value="C:plasma membrane"/>
    <property type="evidence" value="ECO:0007669"/>
    <property type="project" value="UniProtKB-SubCell"/>
</dbReference>
<keyword evidence="7" id="KW-0915">Sodium</keyword>
<feature type="transmembrane region" description="Helical" evidence="14">
    <location>
        <begin position="404"/>
        <end position="426"/>
    </location>
</feature>
<feature type="transmembrane region" description="Helical" evidence="14">
    <location>
        <begin position="377"/>
        <end position="398"/>
    </location>
</feature>
<evidence type="ECO:0000256" key="9">
    <source>
        <dbReference type="ARBA" id="ARBA00023136"/>
    </source>
</evidence>
<dbReference type="InterPro" id="IPR001734">
    <property type="entry name" value="Na/solute_symporter"/>
</dbReference>